<name>A0A1H5EZU3_RHOJO</name>
<accession>A0A1H5EZU3</accession>
<evidence type="ECO:0000256" key="2">
    <source>
        <dbReference type="SAM" id="SignalP"/>
    </source>
</evidence>
<dbReference type="EMBL" id="FNTL01000004">
    <property type="protein sequence ID" value="SED96448.1"/>
    <property type="molecule type" value="Genomic_DNA"/>
</dbReference>
<sequence length="107" mass="10075">MNTFVSRVAITAAAVAALAVSGAGMASAAPVLHGDPNTPGTQLHVTSPPEDSNGYACGALGVAGAGVGTTSPGSTGQLNGPFFGSGPVQGGCVGSDGSVHFPSGQAH</sequence>
<evidence type="ECO:0000313" key="4">
    <source>
        <dbReference type="Proteomes" id="UP000183407"/>
    </source>
</evidence>
<evidence type="ECO:0008006" key="5">
    <source>
        <dbReference type="Google" id="ProtNLM"/>
    </source>
</evidence>
<protein>
    <recommendedName>
        <fullName evidence="5">Secreted protein</fullName>
    </recommendedName>
</protein>
<feature type="signal peptide" evidence="2">
    <location>
        <begin position="1"/>
        <end position="28"/>
    </location>
</feature>
<dbReference type="OrthoDB" id="4484952at2"/>
<organism evidence="3 4">
    <name type="scientific">Rhodococcus jostii</name>
    <dbReference type="NCBI Taxonomy" id="132919"/>
    <lineage>
        <taxon>Bacteria</taxon>
        <taxon>Bacillati</taxon>
        <taxon>Actinomycetota</taxon>
        <taxon>Actinomycetes</taxon>
        <taxon>Mycobacteriales</taxon>
        <taxon>Nocardiaceae</taxon>
        <taxon>Rhodococcus</taxon>
    </lineage>
</organism>
<evidence type="ECO:0000256" key="1">
    <source>
        <dbReference type="SAM" id="MobiDB-lite"/>
    </source>
</evidence>
<evidence type="ECO:0000313" key="3">
    <source>
        <dbReference type="EMBL" id="SED96448.1"/>
    </source>
</evidence>
<dbReference type="AlphaFoldDB" id="A0A1H5EZU3"/>
<gene>
    <name evidence="3" type="ORF">SAMN04490220_6195</name>
</gene>
<reference evidence="4" key="1">
    <citation type="submission" date="2016-10" db="EMBL/GenBank/DDBJ databases">
        <authorList>
            <person name="Varghese N."/>
        </authorList>
    </citation>
    <scope>NUCLEOTIDE SEQUENCE [LARGE SCALE GENOMIC DNA]</scope>
    <source>
        <strain evidence="4">DSM 44719</strain>
    </source>
</reference>
<keyword evidence="2" id="KW-0732">Signal</keyword>
<feature type="region of interest" description="Disordered" evidence="1">
    <location>
        <begin position="28"/>
        <end position="51"/>
    </location>
</feature>
<dbReference type="RefSeq" id="WP_073365351.1">
    <property type="nucleotide sequence ID" value="NZ_FNTL01000004.1"/>
</dbReference>
<proteinExistence type="predicted"/>
<feature type="chain" id="PRO_5010325436" description="Secreted protein" evidence="2">
    <location>
        <begin position="29"/>
        <end position="107"/>
    </location>
</feature>
<dbReference type="Proteomes" id="UP000183407">
    <property type="component" value="Unassembled WGS sequence"/>
</dbReference>